<dbReference type="InterPro" id="IPR017850">
    <property type="entry name" value="Alkaline_phosphatase_core_sf"/>
</dbReference>
<dbReference type="Gene3D" id="3.20.20.190">
    <property type="entry name" value="Phosphatidylinositol (PI) phosphodiesterase"/>
    <property type="match status" value="1"/>
</dbReference>
<feature type="transmembrane region" description="Helical" evidence="7">
    <location>
        <begin position="66"/>
        <end position="88"/>
    </location>
</feature>
<dbReference type="GO" id="GO:0006629">
    <property type="term" value="P:lipid metabolic process"/>
    <property type="evidence" value="ECO:0007669"/>
    <property type="project" value="InterPro"/>
</dbReference>
<name>A0A1H3LYN1_9FIRM</name>
<reference evidence="9 10" key="1">
    <citation type="submission" date="2016-10" db="EMBL/GenBank/DDBJ databases">
        <authorList>
            <person name="de Groot N.N."/>
        </authorList>
    </citation>
    <scope>NUCLEOTIDE SEQUENCE [LARGE SCALE GENOMIC DNA]</scope>
    <source>
        <strain evidence="9 10">DSM 21650</strain>
    </source>
</reference>
<comment type="pathway">
    <text evidence="2">Cell wall biogenesis; lipoteichoic acid biosynthesis.</text>
</comment>
<feature type="domain" description="GP-PDE" evidence="8">
    <location>
        <begin position="633"/>
        <end position="857"/>
    </location>
</feature>
<dbReference type="GO" id="GO:0016740">
    <property type="term" value="F:transferase activity"/>
    <property type="evidence" value="ECO:0007669"/>
    <property type="project" value="UniProtKB-KW"/>
</dbReference>
<evidence type="ECO:0000256" key="1">
    <source>
        <dbReference type="ARBA" id="ARBA00004651"/>
    </source>
</evidence>
<dbReference type="STRING" id="415015.SAMN05660462_00658"/>
<dbReference type="SUPFAM" id="SSF53649">
    <property type="entry name" value="Alkaline phosphatase-like"/>
    <property type="match status" value="1"/>
</dbReference>
<evidence type="ECO:0000313" key="10">
    <source>
        <dbReference type="Proteomes" id="UP000198625"/>
    </source>
</evidence>
<dbReference type="AlphaFoldDB" id="A0A1H3LYN1"/>
<dbReference type="InterPro" id="IPR000917">
    <property type="entry name" value="Sulfatase_N"/>
</dbReference>
<evidence type="ECO:0000256" key="5">
    <source>
        <dbReference type="ARBA" id="ARBA00022989"/>
    </source>
</evidence>
<evidence type="ECO:0000256" key="7">
    <source>
        <dbReference type="SAM" id="Phobius"/>
    </source>
</evidence>
<dbReference type="CDD" id="cd16015">
    <property type="entry name" value="LTA_synthase"/>
    <property type="match status" value="1"/>
</dbReference>
<dbReference type="Pfam" id="PF03009">
    <property type="entry name" value="GDPD"/>
    <property type="match status" value="1"/>
</dbReference>
<protein>
    <submittedName>
        <fullName evidence="9">Phosphoglycerol transferase MdoB</fullName>
    </submittedName>
</protein>
<keyword evidence="10" id="KW-1185">Reference proteome</keyword>
<dbReference type="InterPro" id="IPR017946">
    <property type="entry name" value="PLC-like_Pdiesterase_TIM-brl"/>
</dbReference>
<dbReference type="PANTHER" id="PTHR47371:SF3">
    <property type="entry name" value="PHOSPHOGLYCEROL TRANSFERASE I"/>
    <property type="match status" value="1"/>
</dbReference>
<feature type="transmembrane region" description="Helical" evidence="7">
    <location>
        <begin position="118"/>
        <end position="135"/>
    </location>
</feature>
<accession>A0A1H3LYN1</accession>
<dbReference type="PROSITE" id="PS51704">
    <property type="entry name" value="GP_PDE"/>
    <property type="match status" value="1"/>
</dbReference>
<dbReference type="GO" id="GO:0005886">
    <property type="term" value="C:plasma membrane"/>
    <property type="evidence" value="ECO:0007669"/>
    <property type="project" value="UniProtKB-SubCell"/>
</dbReference>
<organism evidence="9 10">
    <name type="scientific">Proteiniborus ethanoligenes</name>
    <dbReference type="NCBI Taxonomy" id="415015"/>
    <lineage>
        <taxon>Bacteria</taxon>
        <taxon>Bacillati</taxon>
        <taxon>Bacillota</taxon>
        <taxon>Clostridia</taxon>
        <taxon>Eubacteriales</taxon>
        <taxon>Proteiniborus</taxon>
    </lineage>
</organism>
<comment type="subcellular location">
    <subcellularLocation>
        <location evidence="1">Cell membrane</location>
        <topology evidence="1">Multi-pass membrane protein</topology>
    </subcellularLocation>
</comment>
<feature type="transmembrane region" description="Helical" evidence="7">
    <location>
        <begin position="156"/>
        <end position="174"/>
    </location>
</feature>
<keyword evidence="5 7" id="KW-1133">Transmembrane helix</keyword>
<dbReference type="PANTHER" id="PTHR47371">
    <property type="entry name" value="LIPOTEICHOIC ACID SYNTHASE"/>
    <property type="match status" value="1"/>
</dbReference>
<proteinExistence type="predicted"/>
<keyword evidence="3" id="KW-1003">Cell membrane</keyword>
<feature type="transmembrane region" description="Helical" evidence="7">
    <location>
        <begin position="12"/>
        <end position="31"/>
    </location>
</feature>
<dbReference type="RefSeq" id="WP_176967844.1">
    <property type="nucleotide sequence ID" value="NZ_FNQE01000005.1"/>
</dbReference>
<dbReference type="GO" id="GO:0008081">
    <property type="term" value="F:phosphoric diester hydrolase activity"/>
    <property type="evidence" value="ECO:0007669"/>
    <property type="project" value="InterPro"/>
</dbReference>
<dbReference type="InterPro" id="IPR030395">
    <property type="entry name" value="GP_PDE_dom"/>
</dbReference>
<dbReference type="Gene3D" id="3.30.1120.170">
    <property type="match status" value="1"/>
</dbReference>
<dbReference type="Pfam" id="PF00884">
    <property type="entry name" value="Sulfatase"/>
    <property type="match status" value="1"/>
</dbReference>
<gene>
    <name evidence="9" type="ORF">SAMN05660462_00658</name>
</gene>
<dbReference type="EMBL" id="FNQE01000005">
    <property type="protein sequence ID" value="SDY69433.1"/>
    <property type="molecule type" value="Genomic_DNA"/>
</dbReference>
<evidence type="ECO:0000313" key="9">
    <source>
        <dbReference type="EMBL" id="SDY69433.1"/>
    </source>
</evidence>
<evidence type="ECO:0000256" key="4">
    <source>
        <dbReference type="ARBA" id="ARBA00022692"/>
    </source>
</evidence>
<dbReference type="SUPFAM" id="SSF51695">
    <property type="entry name" value="PLC-like phosphodiesterases"/>
    <property type="match status" value="1"/>
</dbReference>
<evidence type="ECO:0000256" key="2">
    <source>
        <dbReference type="ARBA" id="ARBA00004936"/>
    </source>
</evidence>
<keyword evidence="4 7" id="KW-0812">Transmembrane</keyword>
<sequence>MSIIKKYKIQLIETTVLSFLFFIKAIIYNHLIQNGSVSLKLSFVSLIYIIFIIALSYILKDKKRDIALLIIYSIISFIMFADAGYFTYFNQLTSVVVLKQVNQLGTIGESINYVLKPVNFLLVMDILPLILYYLYTRKLTPFKNLYNLEKRKVFTIVSGAFVLVISSVLIVNGLDEDINLSRQEFFTYHISDIYNTFFRESYVDNIDDFMKNASSSTVNKDKKYYGIGKDRNVITIQVEGLQNFVINRKYNGKEITPNLNKLINEDSIYFDRYYQQLGRGNTSDSEFVSHNSLYPAMDGQTYLMYYNNTYYGLPWILKDRGYTTAAYHGYKPDFWNRDKAYPYQGFDRFYSQNDYSITEPVIGFGINDREFFKQSISYMKATQEPYYAFLVTLSSHHPFTMPDEYKEIQLMDNHENTLLGNYIQSINYADAAIGEFIEDLKREGLYEDTVINIYGDHFAISSMDEDNKRLMTEYLGYDYDFDEMMKIPLIIHVPGSNVYEKISVTGGQMDFLPTVLNILGLENKKGVMLGQDLVNATEGFVAQQTYMLKGSYIKDDVVFSMSRDGIFKNSRAWNPNTKQPIELEACREDYERAIKEINNSNHILKNDLLKKFIEEREGLSNEEEKVDTRVLPEALISHAGARIEELSYTNSKEAIDKSYENGYRFIELDFEWTTDGNLALIHDWDSYVNSAFSVESKMYSTEEFKGFKMIKGLTQMVLEDLAEWLYEHDDVYIVTDIKRDNVEALKLIRDRYPDLIHQFIPQIYGIDQFIPVQGLGYTNIILTLYASNYTDEELIDFVNRHEIFAITMPISKARTELPNKLKNANIFVYAHTINREDLRQELEANGVDGFYTDDLLP</sequence>
<evidence type="ECO:0000256" key="6">
    <source>
        <dbReference type="ARBA" id="ARBA00023136"/>
    </source>
</evidence>
<dbReference type="Proteomes" id="UP000198625">
    <property type="component" value="Unassembled WGS sequence"/>
</dbReference>
<keyword evidence="9" id="KW-0808">Transferase</keyword>
<evidence type="ECO:0000256" key="3">
    <source>
        <dbReference type="ARBA" id="ARBA00022475"/>
    </source>
</evidence>
<evidence type="ECO:0000259" key="8">
    <source>
        <dbReference type="PROSITE" id="PS51704"/>
    </source>
</evidence>
<dbReference type="Gene3D" id="3.40.720.10">
    <property type="entry name" value="Alkaline Phosphatase, subunit A"/>
    <property type="match status" value="1"/>
</dbReference>
<feature type="transmembrane region" description="Helical" evidence="7">
    <location>
        <begin position="37"/>
        <end position="59"/>
    </location>
</feature>
<keyword evidence="6 7" id="KW-0472">Membrane</keyword>
<dbReference type="InterPro" id="IPR050448">
    <property type="entry name" value="OpgB/LTA_synthase_biosynth"/>
</dbReference>